<proteinExistence type="predicted"/>
<keyword evidence="3" id="KW-1185">Reference proteome</keyword>
<accession>A0A4R8T331</accession>
<dbReference type="AlphaFoldDB" id="A0A4R8T331"/>
<evidence type="ECO:0000256" key="1">
    <source>
        <dbReference type="SAM" id="MobiDB-lite"/>
    </source>
</evidence>
<dbReference type="Proteomes" id="UP000295604">
    <property type="component" value="Unassembled WGS sequence"/>
</dbReference>
<name>A0A4R8T331_9PEZI</name>
<sequence length="192" mass="21791">MTWSEKWQDFQTTLAIGTMRWRPSPIKTLLQVEHCSRPFLGPWAQLQGLRVAVILSENVALISPLACRINSPRGRAIDKAVGVAAIKADDYIVDTNHAAQKRLIGTKQPGQAPALSSRCPKQLSQPLNSSGQTHLSRFWSLLRFGHLWCRKPEPFQDGHRRNRIEQWFVSSSPESAIRWAFPPSHRRKTKPP</sequence>
<dbReference type="EMBL" id="QAPF01000406">
    <property type="protein sequence ID" value="TEA10861.1"/>
    <property type="molecule type" value="Genomic_DNA"/>
</dbReference>
<organism evidence="2 3">
    <name type="scientific">Colletotrichum sidae</name>
    <dbReference type="NCBI Taxonomy" id="1347389"/>
    <lineage>
        <taxon>Eukaryota</taxon>
        <taxon>Fungi</taxon>
        <taxon>Dikarya</taxon>
        <taxon>Ascomycota</taxon>
        <taxon>Pezizomycotina</taxon>
        <taxon>Sordariomycetes</taxon>
        <taxon>Hypocreomycetidae</taxon>
        <taxon>Glomerellales</taxon>
        <taxon>Glomerellaceae</taxon>
        <taxon>Colletotrichum</taxon>
        <taxon>Colletotrichum orbiculare species complex</taxon>
    </lineage>
</organism>
<feature type="region of interest" description="Disordered" evidence="1">
    <location>
        <begin position="107"/>
        <end position="128"/>
    </location>
</feature>
<evidence type="ECO:0000313" key="3">
    <source>
        <dbReference type="Proteomes" id="UP000295604"/>
    </source>
</evidence>
<gene>
    <name evidence="2" type="ORF">C8034_v008467</name>
</gene>
<protein>
    <submittedName>
        <fullName evidence="2">Uncharacterized protein</fullName>
    </submittedName>
</protein>
<reference evidence="2 3" key="1">
    <citation type="submission" date="2018-11" db="EMBL/GenBank/DDBJ databases">
        <title>Genome sequence and assembly of Colletotrichum sidae.</title>
        <authorList>
            <person name="Gan P."/>
            <person name="Shirasu K."/>
        </authorList>
    </citation>
    <scope>NUCLEOTIDE SEQUENCE [LARGE SCALE GENOMIC DNA]</scope>
    <source>
        <strain evidence="2 3">CBS 518.97</strain>
    </source>
</reference>
<comment type="caution">
    <text evidence="2">The sequence shown here is derived from an EMBL/GenBank/DDBJ whole genome shotgun (WGS) entry which is preliminary data.</text>
</comment>
<evidence type="ECO:0000313" key="2">
    <source>
        <dbReference type="EMBL" id="TEA10861.1"/>
    </source>
</evidence>